<proteinExistence type="predicted"/>
<accession>A0AAD5PCK2</accession>
<keyword evidence="2" id="KW-1185">Reference proteome</keyword>
<dbReference type="EMBL" id="JAIXMP010000019">
    <property type="protein sequence ID" value="KAI9257999.1"/>
    <property type="molecule type" value="Genomic_DNA"/>
</dbReference>
<name>A0AAD5PCK2_9FUNG</name>
<evidence type="ECO:0000313" key="2">
    <source>
        <dbReference type="Proteomes" id="UP001209540"/>
    </source>
</evidence>
<reference evidence="1" key="2">
    <citation type="submission" date="2023-02" db="EMBL/GenBank/DDBJ databases">
        <authorList>
            <consortium name="DOE Joint Genome Institute"/>
            <person name="Mondo S.J."/>
            <person name="Chang Y."/>
            <person name="Wang Y."/>
            <person name="Ahrendt S."/>
            <person name="Andreopoulos W."/>
            <person name="Barry K."/>
            <person name="Beard J."/>
            <person name="Benny G.L."/>
            <person name="Blankenship S."/>
            <person name="Bonito G."/>
            <person name="Cuomo C."/>
            <person name="Desiro A."/>
            <person name="Gervers K.A."/>
            <person name="Hundley H."/>
            <person name="Kuo A."/>
            <person name="LaButti K."/>
            <person name="Lang B.F."/>
            <person name="Lipzen A."/>
            <person name="O'Donnell K."/>
            <person name="Pangilinan J."/>
            <person name="Reynolds N."/>
            <person name="Sandor L."/>
            <person name="Smith M.W."/>
            <person name="Tsang A."/>
            <person name="Grigoriev I.V."/>
            <person name="Stajich J.E."/>
            <person name="Spatafora J.W."/>
        </authorList>
    </citation>
    <scope>NUCLEOTIDE SEQUENCE</scope>
    <source>
        <strain evidence="1">RSA 2281</strain>
    </source>
</reference>
<reference evidence="1" key="1">
    <citation type="journal article" date="2022" name="IScience">
        <title>Evolution of zygomycete secretomes and the origins of terrestrial fungal ecologies.</title>
        <authorList>
            <person name="Chang Y."/>
            <person name="Wang Y."/>
            <person name="Mondo S."/>
            <person name="Ahrendt S."/>
            <person name="Andreopoulos W."/>
            <person name="Barry K."/>
            <person name="Beard J."/>
            <person name="Benny G.L."/>
            <person name="Blankenship S."/>
            <person name="Bonito G."/>
            <person name="Cuomo C."/>
            <person name="Desiro A."/>
            <person name="Gervers K.A."/>
            <person name="Hundley H."/>
            <person name="Kuo A."/>
            <person name="LaButti K."/>
            <person name="Lang B.F."/>
            <person name="Lipzen A."/>
            <person name="O'Donnell K."/>
            <person name="Pangilinan J."/>
            <person name="Reynolds N."/>
            <person name="Sandor L."/>
            <person name="Smith M.E."/>
            <person name="Tsang A."/>
            <person name="Grigoriev I.V."/>
            <person name="Stajich J.E."/>
            <person name="Spatafora J.W."/>
        </authorList>
    </citation>
    <scope>NUCLEOTIDE SEQUENCE</scope>
    <source>
        <strain evidence="1">RSA 2281</strain>
    </source>
</reference>
<organism evidence="1 2">
    <name type="scientific">Phascolomyces articulosus</name>
    <dbReference type="NCBI Taxonomy" id="60185"/>
    <lineage>
        <taxon>Eukaryota</taxon>
        <taxon>Fungi</taxon>
        <taxon>Fungi incertae sedis</taxon>
        <taxon>Mucoromycota</taxon>
        <taxon>Mucoromycotina</taxon>
        <taxon>Mucoromycetes</taxon>
        <taxon>Mucorales</taxon>
        <taxon>Lichtheimiaceae</taxon>
        <taxon>Phascolomyces</taxon>
    </lineage>
</organism>
<dbReference type="Proteomes" id="UP001209540">
    <property type="component" value="Unassembled WGS sequence"/>
</dbReference>
<evidence type="ECO:0000313" key="1">
    <source>
        <dbReference type="EMBL" id="KAI9257999.1"/>
    </source>
</evidence>
<comment type="caution">
    <text evidence="1">The sequence shown here is derived from an EMBL/GenBank/DDBJ whole genome shotgun (WGS) entry which is preliminary data.</text>
</comment>
<sequence length="126" mass="15003">MRMAVNDFLQIRRFSAPFDIPLHDIMKQPMLIIVMNTLLSMVNSEQPPSFKETVQRISTLTATINDYMETFSGYPDIFEKMVTKNMLSRCTPVQQDQFLFFKHEHHAFEHYLLSIKYRVAIKKYNY</sequence>
<gene>
    <name evidence="1" type="ORF">BDA99DRAFT_539015</name>
</gene>
<dbReference type="AlphaFoldDB" id="A0AAD5PCK2"/>
<protein>
    <submittedName>
        <fullName evidence="1">Uncharacterized protein</fullName>
    </submittedName>
</protein>